<reference evidence="1" key="1">
    <citation type="journal article" date="2015" name="Nature">
        <title>Complex archaea that bridge the gap between prokaryotes and eukaryotes.</title>
        <authorList>
            <person name="Spang A."/>
            <person name="Saw J.H."/>
            <person name="Jorgensen S.L."/>
            <person name="Zaremba-Niedzwiedzka K."/>
            <person name="Martijn J."/>
            <person name="Lind A.E."/>
            <person name="van Eijk R."/>
            <person name="Schleper C."/>
            <person name="Guy L."/>
            <person name="Ettema T.J."/>
        </authorList>
    </citation>
    <scope>NUCLEOTIDE SEQUENCE</scope>
</reference>
<proteinExistence type="predicted"/>
<organism evidence="1">
    <name type="scientific">marine sediment metagenome</name>
    <dbReference type="NCBI Taxonomy" id="412755"/>
    <lineage>
        <taxon>unclassified sequences</taxon>
        <taxon>metagenomes</taxon>
        <taxon>ecological metagenomes</taxon>
    </lineage>
</organism>
<protein>
    <submittedName>
        <fullName evidence="1">Uncharacterized protein</fullName>
    </submittedName>
</protein>
<evidence type="ECO:0000313" key="1">
    <source>
        <dbReference type="EMBL" id="KKK69794.1"/>
    </source>
</evidence>
<comment type="caution">
    <text evidence="1">The sequence shown here is derived from an EMBL/GenBank/DDBJ whole genome shotgun (WGS) entry which is preliminary data.</text>
</comment>
<dbReference type="EMBL" id="LAZR01058483">
    <property type="protein sequence ID" value="KKK69794.1"/>
    <property type="molecule type" value="Genomic_DNA"/>
</dbReference>
<gene>
    <name evidence="1" type="ORF">LCGC14_2930480</name>
</gene>
<feature type="non-terminal residue" evidence="1">
    <location>
        <position position="1"/>
    </location>
</feature>
<sequence>PPNVHCKRVDQESLKCAMETVLKNDTGPEPAYDPKATTNGIRYQTDVIIYLLENGARQVHKQPEEACLLFIGYKDWYEAFKSVHCQNKEPPKYVIKAYEAKQNIVIDYDRRKVIKEIDSGDIPDIAANVALYWESKDKSFFYIDDLSKPKLRVINEKNITYRLLKYKDDNLIVCDQIHGLKGRAKEGFLRILGKARMTQYRIVPAEDRAQYVLMETKKWFFTWKNDLKIGFDGVTTDGVSNEKAKQTLHRKIKIQYEHSSKDLDYLLIPSAQVAECDCN</sequence>
<name>A0A0F8ZTQ7_9ZZZZ</name>
<dbReference type="AlphaFoldDB" id="A0A0F8ZTQ7"/>
<accession>A0A0F8ZTQ7</accession>